<keyword evidence="2" id="KW-1185">Reference proteome</keyword>
<proteinExistence type="predicted"/>
<dbReference type="EMBL" id="BGZK01000831">
    <property type="protein sequence ID" value="GBP62077.1"/>
    <property type="molecule type" value="Genomic_DNA"/>
</dbReference>
<evidence type="ECO:0000313" key="1">
    <source>
        <dbReference type="EMBL" id="GBP62077.1"/>
    </source>
</evidence>
<dbReference type="AlphaFoldDB" id="A0A4C1XIK0"/>
<reference evidence="1 2" key="1">
    <citation type="journal article" date="2019" name="Commun. Biol.">
        <title>The bagworm genome reveals a unique fibroin gene that provides high tensile strength.</title>
        <authorList>
            <person name="Kono N."/>
            <person name="Nakamura H."/>
            <person name="Ohtoshi R."/>
            <person name="Tomita M."/>
            <person name="Numata K."/>
            <person name="Arakawa K."/>
        </authorList>
    </citation>
    <scope>NUCLEOTIDE SEQUENCE [LARGE SCALE GENOMIC DNA]</scope>
</reference>
<gene>
    <name evidence="1" type="ORF">EVAR_53855_1</name>
</gene>
<protein>
    <submittedName>
        <fullName evidence="1">Uncharacterized protein</fullName>
    </submittedName>
</protein>
<dbReference type="Proteomes" id="UP000299102">
    <property type="component" value="Unassembled WGS sequence"/>
</dbReference>
<evidence type="ECO:0000313" key="2">
    <source>
        <dbReference type="Proteomes" id="UP000299102"/>
    </source>
</evidence>
<sequence length="122" mass="14333">MTDRAHRGAATARYRQGYLLAEYIAAIARRGSDFIRNRKITGRFGAMRAIVSPFTLKWKTIGAYLREGPAPARAGKFSCYQREKALGAFFPFRVFIFRRKRDFSLKNRRIKNRQRFKMLKLH</sequence>
<accession>A0A4C1XIK0</accession>
<organism evidence="1 2">
    <name type="scientific">Eumeta variegata</name>
    <name type="common">Bagworm moth</name>
    <name type="synonym">Eumeta japonica</name>
    <dbReference type="NCBI Taxonomy" id="151549"/>
    <lineage>
        <taxon>Eukaryota</taxon>
        <taxon>Metazoa</taxon>
        <taxon>Ecdysozoa</taxon>
        <taxon>Arthropoda</taxon>
        <taxon>Hexapoda</taxon>
        <taxon>Insecta</taxon>
        <taxon>Pterygota</taxon>
        <taxon>Neoptera</taxon>
        <taxon>Endopterygota</taxon>
        <taxon>Lepidoptera</taxon>
        <taxon>Glossata</taxon>
        <taxon>Ditrysia</taxon>
        <taxon>Tineoidea</taxon>
        <taxon>Psychidae</taxon>
        <taxon>Oiketicinae</taxon>
        <taxon>Eumeta</taxon>
    </lineage>
</organism>
<name>A0A4C1XIK0_EUMVA</name>
<comment type="caution">
    <text evidence="1">The sequence shown here is derived from an EMBL/GenBank/DDBJ whole genome shotgun (WGS) entry which is preliminary data.</text>
</comment>